<dbReference type="PIRSF" id="PIRSF001399">
    <property type="entry name" value="DHquinase_II"/>
    <property type="match status" value="1"/>
</dbReference>
<dbReference type="InterPro" id="IPR018509">
    <property type="entry name" value="DHquinase_II_CS"/>
</dbReference>
<accession>A0AA96Y283</accession>
<dbReference type="PANTHER" id="PTHR21272:SF3">
    <property type="entry name" value="CATABOLIC 3-DEHYDROQUINASE"/>
    <property type="match status" value="1"/>
</dbReference>
<keyword evidence="6 7" id="KW-0456">Lyase</keyword>
<dbReference type="Pfam" id="PF01220">
    <property type="entry name" value="DHquinase_II"/>
    <property type="match status" value="1"/>
</dbReference>
<reference evidence="11" key="1">
    <citation type="submission" date="2020-05" db="EMBL/GenBank/DDBJ databases">
        <authorList>
            <person name="Zhu T."/>
            <person name="Keshari N."/>
            <person name="Lu X."/>
        </authorList>
    </citation>
    <scope>NUCLEOTIDE SEQUENCE</scope>
    <source>
        <strain evidence="11">NK1-22</strain>
    </source>
</reference>
<feature type="binding site" evidence="7 9">
    <location>
        <position position="76"/>
    </location>
    <ligand>
        <name>substrate</name>
    </ligand>
</feature>
<dbReference type="InterPro" id="IPR036441">
    <property type="entry name" value="DHquinase_II_sf"/>
</dbReference>
<dbReference type="NCBIfam" id="NF003806">
    <property type="entry name" value="PRK05395.1-3"/>
    <property type="match status" value="1"/>
</dbReference>
<dbReference type="GO" id="GO:0009073">
    <property type="term" value="P:aromatic amino acid family biosynthetic process"/>
    <property type="evidence" value="ECO:0007669"/>
    <property type="project" value="UniProtKB-KW"/>
</dbReference>
<dbReference type="GO" id="GO:0008652">
    <property type="term" value="P:amino acid biosynthetic process"/>
    <property type="evidence" value="ECO:0007669"/>
    <property type="project" value="UniProtKB-KW"/>
</dbReference>
<feature type="active site" description="Proton donor" evidence="7 8">
    <location>
        <position position="102"/>
    </location>
</feature>
<dbReference type="InterPro" id="IPR001874">
    <property type="entry name" value="DHquinase_II"/>
</dbReference>
<organism evidence="11">
    <name type="scientific">Thermoleptolyngbya oregonensis NK1-22</name>
    <dbReference type="NCBI Taxonomy" id="2547457"/>
    <lineage>
        <taxon>Bacteria</taxon>
        <taxon>Bacillati</taxon>
        <taxon>Cyanobacteriota</taxon>
        <taxon>Cyanophyceae</taxon>
        <taxon>Oculatellales</taxon>
        <taxon>Oculatellaceae</taxon>
        <taxon>Thermoleptolyngbya</taxon>
    </lineage>
</organism>
<comment type="catalytic activity">
    <reaction evidence="1 7">
        <text>3-dehydroquinate = 3-dehydroshikimate + H2O</text>
        <dbReference type="Rhea" id="RHEA:21096"/>
        <dbReference type="ChEBI" id="CHEBI:15377"/>
        <dbReference type="ChEBI" id="CHEBI:16630"/>
        <dbReference type="ChEBI" id="CHEBI:32364"/>
        <dbReference type="EC" id="4.2.1.10"/>
    </reaction>
</comment>
<gene>
    <name evidence="7 11" type="primary">aroQ</name>
    <name evidence="11" type="ORF">HNI00_02955</name>
</gene>
<feature type="binding site" evidence="7 9">
    <location>
        <position position="113"/>
    </location>
    <ligand>
        <name>substrate</name>
    </ligand>
</feature>
<evidence type="ECO:0000256" key="8">
    <source>
        <dbReference type="PIRSR" id="PIRSR001399-1"/>
    </source>
</evidence>
<dbReference type="NCBIfam" id="NF003805">
    <property type="entry name" value="PRK05395.1-2"/>
    <property type="match status" value="1"/>
</dbReference>
<dbReference type="SUPFAM" id="SSF52304">
    <property type="entry name" value="Type II 3-dehydroquinate dehydratase"/>
    <property type="match status" value="1"/>
</dbReference>
<evidence type="ECO:0000256" key="9">
    <source>
        <dbReference type="PIRSR" id="PIRSR001399-2"/>
    </source>
</evidence>
<name>A0AA96Y283_9CYAN</name>
<keyword evidence="7" id="KW-0057">Aromatic amino acid biosynthesis</keyword>
<dbReference type="PROSITE" id="PS01029">
    <property type="entry name" value="DEHYDROQUINASE_II"/>
    <property type="match status" value="1"/>
</dbReference>
<protein>
    <recommendedName>
        <fullName evidence="5 7">3-dehydroquinate dehydratase</fullName>
        <shortName evidence="7">3-dehydroquinase</shortName>
        <ecNumber evidence="5 7">4.2.1.10</ecNumber>
    </recommendedName>
    <alternativeName>
        <fullName evidence="7">Type II DHQase</fullName>
    </alternativeName>
</protein>
<dbReference type="GO" id="GO:0003855">
    <property type="term" value="F:3-dehydroquinate dehydratase activity"/>
    <property type="evidence" value="ECO:0007669"/>
    <property type="project" value="UniProtKB-UniRule"/>
</dbReference>
<feature type="binding site" evidence="7 9">
    <location>
        <begin position="103"/>
        <end position="104"/>
    </location>
    <ligand>
        <name>substrate</name>
    </ligand>
</feature>
<dbReference type="Gene3D" id="3.40.50.9100">
    <property type="entry name" value="Dehydroquinase, class II"/>
    <property type="match status" value="1"/>
</dbReference>
<dbReference type="GO" id="GO:0019631">
    <property type="term" value="P:quinate catabolic process"/>
    <property type="evidence" value="ECO:0007669"/>
    <property type="project" value="TreeGrafter"/>
</dbReference>
<comment type="subunit">
    <text evidence="4 7">Homododecamer.</text>
</comment>
<comment type="pathway">
    <text evidence="2 7">Metabolic intermediate biosynthesis; chorismate biosynthesis; chorismate from D-erythrose 4-phosphate and phosphoenolpyruvate: step 3/7.</text>
</comment>
<dbReference type="HAMAP" id="MF_00169">
    <property type="entry name" value="AroQ"/>
    <property type="match status" value="1"/>
</dbReference>
<dbReference type="NCBIfam" id="TIGR01088">
    <property type="entry name" value="aroQ"/>
    <property type="match status" value="1"/>
</dbReference>
<evidence type="ECO:0000256" key="7">
    <source>
        <dbReference type="HAMAP-Rule" id="MF_00169"/>
    </source>
</evidence>
<comment type="similarity">
    <text evidence="3 7">Belongs to the type-II 3-dehydroquinase family.</text>
</comment>
<evidence type="ECO:0000256" key="1">
    <source>
        <dbReference type="ARBA" id="ARBA00001864"/>
    </source>
</evidence>
<evidence type="ECO:0000256" key="6">
    <source>
        <dbReference type="ARBA" id="ARBA00023239"/>
    </source>
</evidence>
<dbReference type="PANTHER" id="PTHR21272">
    <property type="entry name" value="CATABOLIC 3-DEHYDROQUINASE"/>
    <property type="match status" value="1"/>
</dbReference>
<dbReference type="RefSeq" id="WP_316790554.1">
    <property type="nucleotide sequence ID" value="NZ_CP053540.1"/>
</dbReference>
<comment type="function">
    <text evidence="7">Catalyzes a trans-dehydration via an enolate intermediate.</text>
</comment>
<evidence type="ECO:0000256" key="5">
    <source>
        <dbReference type="ARBA" id="ARBA00012060"/>
    </source>
</evidence>
<evidence type="ECO:0000256" key="3">
    <source>
        <dbReference type="ARBA" id="ARBA00011037"/>
    </source>
</evidence>
<dbReference type="EC" id="4.2.1.10" evidence="5 7"/>
<dbReference type="GO" id="GO:0009423">
    <property type="term" value="P:chorismate biosynthetic process"/>
    <property type="evidence" value="ECO:0007669"/>
    <property type="project" value="UniProtKB-UniRule"/>
</dbReference>
<dbReference type="KEGG" id="tog:HNI00_02955"/>
<feature type="site" description="Transition state stabilizer" evidence="7 10">
    <location>
        <position position="20"/>
    </location>
</feature>
<dbReference type="NCBIfam" id="NF003807">
    <property type="entry name" value="PRK05395.1-4"/>
    <property type="match status" value="1"/>
</dbReference>
<feature type="binding site" evidence="7 9">
    <location>
        <position position="89"/>
    </location>
    <ligand>
        <name>substrate</name>
    </ligand>
</feature>
<sequence>MSNLSILVLHGPNLNLLGHREPGIYGRETLDSINQSLQDAAVQLGVQLESFQSNHEGALVDAIHGAMGVQDGLLINPGAYTHTSIAIRDAIAAVALPTVEVHLSNVYRRESFRHHSYIAPVAVGQISGFGAFSYVLGLRALVHHLTHVLLE</sequence>
<feature type="binding site" evidence="7 9">
    <location>
        <position position="82"/>
    </location>
    <ligand>
        <name>substrate</name>
    </ligand>
</feature>
<dbReference type="EMBL" id="CP053540">
    <property type="protein sequence ID" value="WOB42240.1"/>
    <property type="molecule type" value="Genomic_DNA"/>
</dbReference>
<evidence type="ECO:0000256" key="10">
    <source>
        <dbReference type="PIRSR" id="PIRSR001399-3"/>
    </source>
</evidence>
<dbReference type="NCBIfam" id="NF003804">
    <property type="entry name" value="PRK05395.1-1"/>
    <property type="match status" value="1"/>
</dbReference>
<feature type="active site" description="Proton acceptor" evidence="7 8">
    <location>
        <position position="25"/>
    </location>
</feature>
<proteinExistence type="inferred from homology"/>
<evidence type="ECO:0000313" key="11">
    <source>
        <dbReference type="EMBL" id="WOB42240.1"/>
    </source>
</evidence>
<evidence type="ECO:0000256" key="4">
    <source>
        <dbReference type="ARBA" id="ARBA00011193"/>
    </source>
</evidence>
<keyword evidence="7" id="KW-0028">Amino-acid biosynthesis</keyword>
<dbReference type="CDD" id="cd00466">
    <property type="entry name" value="DHQase_II"/>
    <property type="match status" value="1"/>
</dbReference>
<evidence type="ECO:0000256" key="2">
    <source>
        <dbReference type="ARBA" id="ARBA00004902"/>
    </source>
</evidence>
<dbReference type="AlphaFoldDB" id="A0AA96Y283"/>